<feature type="domain" description="GST N-terminal" evidence="1">
    <location>
        <begin position="153"/>
        <end position="232"/>
    </location>
</feature>
<dbReference type="PANTHER" id="PTHR45288:SF2">
    <property type="entry name" value="THIOREDOXIN FAMILY PROTEIN"/>
    <property type="match status" value="1"/>
</dbReference>
<accession>A0A8J7U2D6</accession>
<organism evidence="2 3">
    <name type="scientific">Acanthopleuribacter pedis</name>
    <dbReference type="NCBI Taxonomy" id="442870"/>
    <lineage>
        <taxon>Bacteria</taxon>
        <taxon>Pseudomonadati</taxon>
        <taxon>Acidobacteriota</taxon>
        <taxon>Holophagae</taxon>
        <taxon>Acanthopleuribacterales</taxon>
        <taxon>Acanthopleuribacteraceae</taxon>
        <taxon>Acanthopleuribacter</taxon>
    </lineage>
</organism>
<name>A0A8J7U2D6_9BACT</name>
<evidence type="ECO:0000313" key="2">
    <source>
        <dbReference type="EMBL" id="MBO1317594.1"/>
    </source>
</evidence>
<dbReference type="SFLD" id="SFLDG01202">
    <property type="entry name" value="SUF2.2"/>
    <property type="match status" value="1"/>
</dbReference>
<comment type="caution">
    <text evidence="2">The sequence shown here is derived from an EMBL/GenBank/DDBJ whole genome shotgun (WGS) entry which is preliminary data.</text>
</comment>
<dbReference type="AlphaFoldDB" id="A0A8J7U2D6"/>
<feature type="domain" description="GST N-terminal" evidence="1">
    <location>
        <begin position="34"/>
        <end position="116"/>
    </location>
</feature>
<dbReference type="SFLD" id="SFLDS00019">
    <property type="entry name" value="Glutathione_Transferase_(cytos"/>
    <property type="match status" value="1"/>
</dbReference>
<keyword evidence="3" id="KW-1185">Reference proteome</keyword>
<reference evidence="2" key="1">
    <citation type="submission" date="2021-03" db="EMBL/GenBank/DDBJ databases">
        <authorList>
            <person name="Wang G."/>
        </authorList>
    </citation>
    <scope>NUCLEOTIDE SEQUENCE</scope>
    <source>
        <strain evidence="2">KCTC 12899</strain>
    </source>
</reference>
<dbReference type="InterPro" id="IPR040079">
    <property type="entry name" value="Glutathione_S-Trfase"/>
</dbReference>
<evidence type="ECO:0000259" key="1">
    <source>
        <dbReference type="PROSITE" id="PS50404"/>
    </source>
</evidence>
<evidence type="ECO:0000313" key="3">
    <source>
        <dbReference type="Proteomes" id="UP000664417"/>
    </source>
</evidence>
<dbReference type="InterPro" id="IPR004045">
    <property type="entry name" value="Glutathione_S-Trfase_N"/>
</dbReference>
<dbReference type="InterPro" id="IPR036249">
    <property type="entry name" value="Thioredoxin-like_sf"/>
</dbReference>
<dbReference type="PROSITE" id="PS50404">
    <property type="entry name" value="GST_NTER"/>
    <property type="match status" value="2"/>
</dbReference>
<proteinExistence type="predicted"/>
<dbReference type="Proteomes" id="UP000664417">
    <property type="component" value="Unassembled WGS sequence"/>
</dbReference>
<dbReference type="Pfam" id="PF13417">
    <property type="entry name" value="GST_N_3"/>
    <property type="match status" value="2"/>
</dbReference>
<gene>
    <name evidence="2" type="ORF">J3U88_03910</name>
</gene>
<dbReference type="PANTHER" id="PTHR45288">
    <property type="entry name" value="THIOREDOXIN FAMILY PROTEIN"/>
    <property type="match status" value="1"/>
</dbReference>
<dbReference type="EMBL" id="JAFREP010000003">
    <property type="protein sequence ID" value="MBO1317594.1"/>
    <property type="molecule type" value="Genomic_DNA"/>
</dbReference>
<sequence>MVLHAINTATAFVATWARFGLGSRVSALGPRPEKPLEVYEFEGCPFCRKVREALTVLDLPVVVHPCPKGPSRYRAWVIENGGKRMFPYLVDPNTDTAMYESGDIVRYLFRTYGAGRRPFLLASGPIGNFSSQMASLPRLGRGTFYRGTVEPEQLLELYSYEASPYCRLVREVLSELGLPYLLHNVARGSRARQAFVARSGKMQVPYLVDPNTDTALFESGAIIAYLRGTYRA</sequence>
<dbReference type="RefSeq" id="WP_207856918.1">
    <property type="nucleotide sequence ID" value="NZ_JAFREP010000003.1"/>
</dbReference>
<dbReference type="PROSITE" id="PS00195">
    <property type="entry name" value="GLUTAREDOXIN_1"/>
    <property type="match status" value="1"/>
</dbReference>
<protein>
    <submittedName>
        <fullName evidence="2">Glutathione S-transferase N-terminal domain-containing protein</fullName>
    </submittedName>
</protein>
<dbReference type="SUPFAM" id="SSF52833">
    <property type="entry name" value="Thioredoxin-like"/>
    <property type="match status" value="2"/>
</dbReference>
<dbReference type="Gene3D" id="3.40.30.10">
    <property type="entry name" value="Glutaredoxin"/>
    <property type="match status" value="2"/>
</dbReference>
<dbReference type="PROSITE" id="PS51354">
    <property type="entry name" value="GLUTAREDOXIN_2"/>
    <property type="match status" value="2"/>
</dbReference>
<dbReference type="InterPro" id="IPR011767">
    <property type="entry name" value="GLR_AS"/>
</dbReference>
<dbReference type="SFLD" id="SFLDG01181">
    <property type="entry name" value="SUF2"/>
    <property type="match status" value="1"/>
</dbReference>
<dbReference type="CDD" id="cd03041">
    <property type="entry name" value="GST_N_2GST_N"/>
    <property type="match status" value="1"/>
</dbReference>